<dbReference type="Pfam" id="PF23552">
    <property type="entry name" value="ParB_C"/>
    <property type="match status" value="1"/>
</dbReference>
<dbReference type="CDD" id="cd16393">
    <property type="entry name" value="SPO0J_N"/>
    <property type="match status" value="1"/>
</dbReference>
<dbReference type="Pfam" id="PF17762">
    <property type="entry name" value="HTH_ParB"/>
    <property type="match status" value="1"/>
</dbReference>
<organism evidence="6 7">
    <name type="scientific">Clostridium thermosuccinogenes</name>
    <dbReference type="NCBI Taxonomy" id="84032"/>
    <lineage>
        <taxon>Bacteria</taxon>
        <taxon>Bacillati</taxon>
        <taxon>Bacillota</taxon>
        <taxon>Clostridia</taxon>
        <taxon>Eubacteriales</taxon>
        <taxon>Clostridiaceae</taxon>
        <taxon>Clostridium</taxon>
    </lineage>
</organism>
<dbReference type="InterPro" id="IPR004437">
    <property type="entry name" value="ParB/RepB/Spo0J"/>
</dbReference>
<dbReference type="Pfam" id="PF02195">
    <property type="entry name" value="ParB_N"/>
    <property type="match status" value="1"/>
</dbReference>
<dbReference type="InterPro" id="IPR041468">
    <property type="entry name" value="HTH_ParB/Spo0J"/>
</dbReference>
<name>A0A2K2FJN4_9CLOT</name>
<protein>
    <submittedName>
        <fullName evidence="6">Chromosome partitioning protein ParB</fullName>
    </submittedName>
</protein>
<dbReference type="RefSeq" id="WP_103081522.1">
    <property type="nucleotide sequence ID" value="NZ_CP021850.1"/>
</dbReference>
<dbReference type="Gene3D" id="1.10.10.2830">
    <property type="match status" value="1"/>
</dbReference>
<proteinExistence type="inferred from homology"/>
<sequence length="285" mass="32585">MAKRALGKGLDALISNEKTEDSGIKELKINEIEPNINQPRKRFDDEKLQQLAESIKQHGIVQPIIVSNEDNTYRIVAGERRWRAARLAGITTVPVIIKNVSKREEMELALIENLQREDLNPIEEAEAYEKLIREHGITQEELSGIIGKSRPAITNSLRLLSLDEKVKGYLINEEISSGHARALLAIEDKELQKKAADEVISMKLSVRETEKLVKKYLDSKKQKVRSKSKSAEHIEIEERLKEIFGTKVKLVTNNKKGKIMIEYYSNDELERIMELFYNIPKISGL</sequence>
<dbReference type="NCBIfam" id="TIGR00180">
    <property type="entry name" value="parB_part"/>
    <property type="match status" value="1"/>
</dbReference>
<dbReference type="InterPro" id="IPR036086">
    <property type="entry name" value="ParB/Sulfiredoxin_sf"/>
</dbReference>
<evidence type="ECO:0000256" key="3">
    <source>
        <dbReference type="ARBA" id="ARBA00022829"/>
    </source>
</evidence>
<dbReference type="AlphaFoldDB" id="A0A2K2FJN4"/>
<gene>
    <name evidence="6" type="ORF">CDQ84_09590</name>
</gene>
<keyword evidence="3" id="KW-0159">Chromosome partition</keyword>
<dbReference type="FunFam" id="3.90.1530.30:FF:000001">
    <property type="entry name" value="Chromosome partitioning protein ParB"/>
    <property type="match status" value="1"/>
</dbReference>
<dbReference type="Proteomes" id="UP000236151">
    <property type="component" value="Unassembled WGS sequence"/>
</dbReference>
<dbReference type="PANTHER" id="PTHR33375:SF1">
    <property type="entry name" value="CHROMOSOME-PARTITIONING PROTEIN PARB-RELATED"/>
    <property type="match status" value="1"/>
</dbReference>
<dbReference type="SUPFAM" id="SSF110849">
    <property type="entry name" value="ParB/Sulfiredoxin"/>
    <property type="match status" value="1"/>
</dbReference>
<dbReference type="GO" id="GO:0045881">
    <property type="term" value="P:positive regulation of sporulation resulting in formation of a cellular spore"/>
    <property type="evidence" value="ECO:0007669"/>
    <property type="project" value="TreeGrafter"/>
</dbReference>
<evidence type="ECO:0000256" key="1">
    <source>
        <dbReference type="ARBA" id="ARBA00004453"/>
    </source>
</evidence>
<comment type="caution">
    <text evidence="6">The sequence shown here is derived from an EMBL/GenBank/DDBJ whole genome shotgun (WGS) entry which is preliminary data.</text>
</comment>
<dbReference type="GO" id="GO:0005694">
    <property type="term" value="C:chromosome"/>
    <property type="evidence" value="ECO:0007669"/>
    <property type="project" value="TreeGrafter"/>
</dbReference>
<evidence type="ECO:0000259" key="5">
    <source>
        <dbReference type="SMART" id="SM00470"/>
    </source>
</evidence>
<comment type="subcellular location">
    <subcellularLocation>
        <location evidence="1">Cytoplasm</location>
        <location evidence="1">Nucleoid</location>
    </subcellularLocation>
</comment>
<keyword evidence="7" id="KW-1185">Reference proteome</keyword>
<comment type="similarity">
    <text evidence="2">Belongs to the ParB family.</text>
</comment>
<evidence type="ECO:0000256" key="4">
    <source>
        <dbReference type="ARBA" id="ARBA00023125"/>
    </source>
</evidence>
<dbReference type="PANTHER" id="PTHR33375">
    <property type="entry name" value="CHROMOSOME-PARTITIONING PROTEIN PARB-RELATED"/>
    <property type="match status" value="1"/>
</dbReference>
<dbReference type="EMBL" id="NIOJ01000022">
    <property type="protein sequence ID" value="PNT98988.1"/>
    <property type="molecule type" value="Genomic_DNA"/>
</dbReference>
<dbReference type="InterPro" id="IPR003115">
    <property type="entry name" value="ParB_N"/>
</dbReference>
<accession>A0A2K2FJN4</accession>
<dbReference type="GO" id="GO:0007059">
    <property type="term" value="P:chromosome segregation"/>
    <property type="evidence" value="ECO:0007669"/>
    <property type="project" value="UniProtKB-KW"/>
</dbReference>
<keyword evidence="4" id="KW-0238">DNA-binding</keyword>
<dbReference type="SMART" id="SM00470">
    <property type="entry name" value="ParB"/>
    <property type="match status" value="1"/>
</dbReference>
<dbReference type="FunFam" id="1.10.10.2830:FF:000001">
    <property type="entry name" value="Chromosome partitioning protein ParB"/>
    <property type="match status" value="1"/>
</dbReference>
<dbReference type="InterPro" id="IPR050336">
    <property type="entry name" value="Chromosome_partition/occlusion"/>
</dbReference>
<dbReference type="OrthoDB" id="9802051at2"/>
<dbReference type="SUPFAM" id="SSF109709">
    <property type="entry name" value="KorB DNA-binding domain-like"/>
    <property type="match status" value="1"/>
</dbReference>
<dbReference type="GO" id="GO:0003677">
    <property type="term" value="F:DNA binding"/>
    <property type="evidence" value="ECO:0007669"/>
    <property type="project" value="UniProtKB-KW"/>
</dbReference>
<evidence type="ECO:0000256" key="2">
    <source>
        <dbReference type="ARBA" id="ARBA00006295"/>
    </source>
</evidence>
<dbReference type="InterPro" id="IPR057240">
    <property type="entry name" value="ParB_dimer_C"/>
</dbReference>
<evidence type="ECO:0000313" key="6">
    <source>
        <dbReference type="EMBL" id="PNT98988.1"/>
    </source>
</evidence>
<reference evidence="7" key="1">
    <citation type="submission" date="2017-06" db="EMBL/GenBank/DDBJ databases">
        <title>Investigating the central metabolism of Clostridium thermosuccinogenes.</title>
        <authorList>
            <person name="Koendjbiharie J.G."/>
            <person name="Van Kranenburg R."/>
            <person name="Vriesendorp B."/>
        </authorList>
    </citation>
    <scope>NUCLEOTIDE SEQUENCE [LARGE SCALE GENOMIC DNA]</scope>
    <source>
        <strain evidence="7">DSM 5806</strain>
    </source>
</reference>
<dbReference type="KEGG" id="cthd:CDO33_19745"/>
<feature type="domain" description="ParB-like N-terminal" evidence="5">
    <location>
        <begin position="25"/>
        <end position="114"/>
    </location>
</feature>
<evidence type="ECO:0000313" key="7">
    <source>
        <dbReference type="Proteomes" id="UP000236151"/>
    </source>
</evidence>
<dbReference type="GO" id="GO:0009295">
    <property type="term" value="C:nucleoid"/>
    <property type="evidence" value="ECO:0007669"/>
    <property type="project" value="UniProtKB-SubCell"/>
</dbReference>
<dbReference type="Gene3D" id="3.90.1530.10">
    <property type="entry name" value="Conserved hypothetical protein from pyrococcus furiosus pfu- 392566-001, ParB domain"/>
    <property type="match status" value="1"/>
</dbReference>